<feature type="signal peptide" evidence="2">
    <location>
        <begin position="1"/>
        <end position="20"/>
    </location>
</feature>
<dbReference type="Proteomes" id="UP001600888">
    <property type="component" value="Unassembled WGS sequence"/>
</dbReference>
<gene>
    <name evidence="3" type="ORF">FJTKL_08592</name>
</gene>
<dbReference type="EMBL" id="JBAWTH010000033">
    <property type="protein sequence ID" value="KAL2285072.1"/>
    <property type="molecule type" value="Genomic_DNA"/>
</dbReference>
<proteinExistence type="predicted"/>
<organism evidence="3 4">
    <name type="scientific">Diaporthe vaccinii</name>
    <dbReference type="NCBI Taxonomy" id="105482"/>
    <lineage>
        <taxon>Eukaryota</taxon>
        <taxon>Fungi</taxon>
        <taxon>Dikarya</taxon>
        <taxon>Ascomycota</taxon>
        <taxon>Pezizomycotina</taxon>
        <taxon>Sordariomycetes</taxon>
        <taxon>Sordariomycetidae</taxon>
        <taxon>Diaporthales</taxon>
        <taxon>Diaporthaceae</taxon>
        <taxon>Diaporthe</taxon>
        <taxon>Diaporthe eres species complex</taxon>
    </lineage>
</organism>
<feature type="region of interest" description="Disordered" evidence="1">
    <location>
        <begin position="131"/>
        <end position="158"/>
    </location>
</feature>
<feature type="region of interest" description="Disordered" evidence="1">
    <location>
        <begin position="21"/>
        <end position="41"/>
    </location>
</feature>
<feature type="compositionally biased region" description="Basic and acidic residues" evidence="1">
    <location>
        <begin position="138"/>
        <end position="158"/>
    </location>
</feature>
<feature type="compositionally biased region" description="Basic and acidic residues" evidence="1">
    <location>
        <begin position="89"/>
        <end position="102"/>
    </location>
</feature>
<reference evidence="3 4" key="1">
    <citation type="submission" date="2024-03" db="EMBL/GenBank/DDBJ databases">
        <title>A high-quality draft genome sequence of Diaporthe vaccinii, a causative agent of upright dieback and viscid rot disease in cranberry plants.</title>
        <authorList>
            <person name="Sarrasin M."/>
            <person name="Lang B.F."/>
            <person name="Burger G."/>
        </authorList>
    </citation>
    <scope>NUCLEOTIDE SEQUENCE [LARGE SCALE GENOMIC DNA]</scope>
    <source>
        <strain evidence="3 4">IS7</strain>
    </source>
</reference>
<name>A0ABR4ERP1_9PEZI</name>
<feature type="region of interest" description="Disordered" evidence="1">
    <location>
        <begin position="58"/>
        <end position="105"/>
    </location>
</feature>
<evidence type="ECO:0000313" key="3">
    <source>
        <dbReference type="EMBL" id="KAL2285072.1"/>
    </source>
</evidence>
<evidence type="ECO:0000256" key="1">
    <source>
        <dbReference type="SAM" id="MobiDB-lite"/>
    </source>
</evidence>
<sequence length="158" mass="14984">MRFTTSTTALLISLALTVSAAPTKPSTSLKNPPEQGVSSIVGGALDLAGGITSDAGADKVGDALSGAGDSVDGSDAEKKKKPHRVRSLKRGDKGDKDGKKEAAAGATGGALELAGAITSAAGAGKVGDALSAAGGAVDGKKGGDGKAGDGKGCDGAAH</sequence>
<accession>A0ABR4ERP1</accession>
<protein>
    <submittedName>
        <fullName evidence="3">Uncharacterized protein</fullName>
    </submittedName>
</protein>
<keyword evidence="4" id="KW-1185">Reference proteome</keyword>
<keyword evidence="2" id="KW-0732">Signal</keyword>
<evidence type="ECO:0000256" key="2">
    <source>
        <dbReference type="SAM" id="SignalP"/>
    </source>
</evidence>
<evidence type="ECO:0000313" key="4">
    <source>
        <dbReference type="Proteomes" id="UP001600888"/>
    </source>
</evidence>
<feature type="compositionally biased region" description="Basic residues" evidence="1">
    <location>
        <begin position="79"/>
        <end position="88"/>
    </location>
</feature>
<comment type="caution">
    <text evidence="3">The sequence shown here is derived from an EMBL/GenBank/DDBJ whole genome shotgun (WGS) entry which is preliminary data.</text>
</comment>
<feature type="chain" id="PRO_5047247801" evidence="2">
    <location>
        <begin position="21"/>
        <end position="158"/>
    </location>
</feature>